<feature type="domain" description="MacB-like periplasmic core" evidence="9">
    <location>
        <begin position="23"/>
        <end position="227"/>
    </location>
</feature>
<dbReference type="Pfam" id="PF02687">
    <property type="entry name" value="FtsX"/>
    <property type="match status" value="1"/>
</dbReference>
<dbReference type="PANTHER" id="PTHR43738:SF1">
    <property type="entry name" value="HEMIN TRANSPORT SYSTEM PERMEASE PROTEIN HRTB-RELATED"/>
    <property type="match status" value="1"/>
</dbReference>
<dbReference type="AlphaFoldDB" id="A0AA43MA20"/>
<feature type="transmembrane region" description="Helical" evidence="7">
    <location>
        <begin position="20"/>
        <end position="45"/>
    </location>
</feature>
<keyword evidence="5 7" id="KW-1133">Transmembrane helix</keyword>
<evidence type="ECO:0000256" key="3">
    <source>
        <dbReference type="ARBA" id="ARBA00022475"/>
    </source>
</evidence>
<dbReference type="InterPro" id="IPR051125">
    <property type="entry name" value="ABC-4/HrtB_transporter"/>
</dbReference>
<dbReference type="RefSeq" id="WP_076023449.1">
    <property type="nucleotide sequence ID" value="NZ_JARXVV010000007.1"/>
</dbReference>
<evidence type="ECO:0000256" key="1">
    <source>
        <dbReference type="ARBA" id="ARBA00004651"/>
    </source>
</evidence>
<keyword evidence="6 7" id="KW-0472">Membrane</keyword>
<feature type="transmembrane region" description="Helical" evidence="7">
    <location>
        <begin position="299"/>
        <end position="329"/>
    </location>
</feature>
<evidence type="ECO:0000256" key="7">
    <source>
        <dbReference type="SAM" id="Phobius"/>
    </source>
</evidence>
<dbReference type="PANTHER" id="PTHR43738">
    <property type="entry name" value="ABC TRANSPORTER, MEMBRANE PROTEIN"/>
    <property type="match status" value="1"/>
</dbReference>
<gene>
    <name evidence="10" type="ORF">M2127_001246</name>
</gene>
<evidence type="ECO:0000256" key="5">
    <source>
        <dbReference type="ARBA" id="ARBA00022989"/>
    </source>
</evidence>
<dbReference type="GO" id="GO:0005886">
    <property type="term" value="C:plasma membrane"/>
    <property type="evidence" value="ECO:0007669"/>
    <property type="project" value="UniProtKB-SubCell"/>
</dbReference>
<reference evidence="10" key="1">
    <citation type="submission" date="2023-04" db="EMBL/GenBank/DDBJ databases">
        <title>Genome Encyclopedia of Bacteria and Archaea VI: Functional Genomics of Type Strains.</title>
        <authorList>
            <person name="Whitman W."/>
        </authorList>
    </citation>
    <scope>NUCLEOTIDE SEQUENCE</scope>
    <source>
        <strain evidence="10">Enz.4-51</strain>
    </source>
</reference>
<keyword evidence="2" id="KW-0813">Transport</keyword>
<feature type="domain" description="ABC3 transporter permease C-terminal" evidence="8">
    <location>
        <begin position="258"/>
        <end position="372"/>
    </location>
</feature>
<sequence>MGGIFRLALKLLMNDRGKFSALLMGVTFAVFLMVMMMSMFSGILLRASSSVENVGAQIWIIDPAVNNVSSSIPMPDYVLDFAKSIHGVKHAEPIYFGGALVKLSDGTYQGVNVIGLDDVTLYGRPLLLEGNIEDIFAENGFIVVKDAEYDKLENPKIGTEFELNDHRGKIVGIAQVPQSGLFGVPTLYTTYHRAITYIPSSRFTMSFVLVEPKTAADISYIQKQVKDLGYQALTREQFTQKISDFYKFKTGMGMNVLIMTIISFIVGLSISGQTFYSFVLENLDKFGALKAIGAKGRELVWMIMVQSTFTCLLGYGLGVGLATTAMILAKLRMPDYAAQVTYPNLSLAFLLVIIIAIFSSYISIRKVLQIQPFDIFRG</sequence>
<comment type="subcellular location">
    <subcellularLocation>
        <location evidence="1">Cell membrane</location>
        <topology evidence="1">Multi-pass membrane protein</topology>
    </subcellularLocation>
</comment>
<dbReference type="Proteomes" id="UP001161160">
    <property type="component" value="Unassembled WGS sequence"/>
</dbReference>
<evidence type="ECO:0000259" key="8">
    <source>
        <dbReference type="Pfam" id="PF02687"/>
    </source>
</evidence>
<keyword evidence="3" id="KW-1003">Cell membrane</keyword>
<dbReference type="Pfam" id="PF12704">
    <property type="entry name" value="MacB_PCD"/>
    <property type="match status" value="1"/>
</dbReference>
<organism evidence="10 11">
    <name type="scientific">Polynucleobacter sphagniphilus</name>
    <dbReference type="NCBI Taxonomy" id="1743169"/>
    <lineage>
        <taxon>Bacteria</taxon>
        <taxon>Pseudomonadati</taxon>
        <taxon>Pseudomonadota</taxon>
        <taxon>Betaproteobacteria</taxon>
        <taxon>Burkholderiales</taxon>
        <taxon>Burkholderiaceae</taxon>
        <taxon>Polynucleobacter</taxon>
    </lineage>
</organism>
<dbReference type="EMBL" id="JARXYA010000005">
    <property type="protein sequence ID" value="MDH6503942.1"/>
    <property type="molecule type" value="Genomic_DNA"/>
</dbReference>
<dbReference type="InterPro" id="IPR025857">
    <property type="entry name" value="MacB_PCD"/>
</dbReference>
<evidence type="ECO:0000256" key="2">
    <source>
        <dbReference type="ARBA" id="ARBA00022448"/>
    </source>
</evidence>
<dbReference type="InterPro" id="IPR003838">
    <property type="entry name" value="ABC3_permease_C"/>
</dbReference>
<feature type="transmembrane region" description="Helical" evidence="7">
    <location>
        <begin position="341"/>
        <end position="364"/>
    </location>
</feature>
<keyword evidence="11" id="KW-1185">Reference proteome</keyword>
<accession>A0AA43MA20</accession>
<keyword evidence="4 7" id="KW-0812">Transmembrane</keyword>
<evidence type="ECO:0000313" key="10">
    <source>
        <dbReference type="EMBL" id="MDH6503942.1"/>
    </source>
</evidence>
<dbReference type="GeneID" id="83596135"/>
<evidence type="ECO:0000259" key="9">
    <source>
        <dbReference type="Pfam" id="PF12704"/>
    </source>
</evidence>
<feature type="transmembrane region" description="Helical" evidence="7">
    <location>
        <begin position="256"/>
        <end position="279"/>
    </location>
</feature>
<evidence type="ECO:0000256" key="6">
    <source>
        <dbReference type="ARBA" id="ARBA00023136"/>
    </source>
</evidence>
<comment type="caution">
    <text evidence="10">The sequence shown here is derived from an EMBL/GenBank/DDBJ whole genome shotgun (WGS) entry which is preliminary data.</text>
</comment>
<proteinExistence type="predicted"/>
<name>A0AA43MA20_9BURK</name>
<protein>
    <submittedName>
        <fullName evidence="10">ABC transport system permease protein</fullName>
    </submittedName>
</protein>
<evidence type="ECO:0000256" key="4">
    <source>
        <dbReference type="ARBA" id="ARBA00022692"/>
    </source>
</evidence>
<evidence type="ECO:0000313" key="11">
    <source>
        <dbReference type="Proteomes" id="UP001161160"/>
    </source>
</evidence>